<evidence type="ECO:0000256" key="1">
    <source>
        <dbReference type="ARBA" id="ARBA00009437"/>
    </source>
</evidence>
<dbReference type="FunFam" id="3.40.190.290:FF:000001">
    <property type="entry name" value="Transcriptional regulator, LysR family"/>
    <property type="match status" value="1"/>
</dbReference>
<dbReference type="InterPro" id="IPR058163">
    <property type="entry name" value="LysR-type_TF_proteobact-type"/>
</dbReference>
<dbReference type="PROSITE" id="PS50931">
    <property type="entry name" value="HTH_LYSR"/>
    <property type="match status" value="1"/>
</dbReference>
<dbReference type="CDD" id="cd08472">
    <property type="entry name" value="PBP2_CrgA_like_3"/>
    <property type="match status" value="1"/>
</dbReference>
<reference evidence="7" key="1">
    <citation type="submission" date="2016-10" db="EMBL/GenBank/DDBJ databases">
        <authorList>
            <person name="Varghese N."/>
            <person name="Submissions S."/>
        </authorList>
    </citation>
    <scope>NUCLEOTIDE SEQUENCE [LARGE SCALE GENOMIC DNA]</scope>
    <source>
        <strain evidence="7">LMG 26416</strain>
    </source>
</reference>
<organism evidence="6 7">
    <name type="scientific">Paraburkholderia caballeronis</name>
    <dbReference type="NCBI Taxonomy" id="416943"/>
    <lineage>
        <taxon>Bacteria</taxon>
        <taxon>Pseudomonadati</taxon>
        <taxon>Pseudomonadota</taxon>
        <taxon>Betaproteobacteria</taxon>
        <taxon>Burkholderiales</taxon>
        <taxon>Burkholderiaceae</taxon>
        <taxon>Paraburkholderia</taxon>
    </lineage>
</organism>
<dbReference type="InterPro" id="IPR000847">
    <property type="entry name" value="LysR_HTH_N"/>
</dbReference>
<accession>A0A1H7U915</accession>
<keyword evidence="7" id="KW-1185">Reference proteome</keyword>
<gene>
    <name evidence="6" type="ORF">SAMN05192542_11853</name>
</gene>
<dbReference type="Pfam" id="PF03466">
    <property type="entry name" value="LysR_substrate"/>
    <property type="match status" value="1"/>
</dbReference>
<dbReference type="Proteomes" id="UP000199120">
    <property type="component" value="Unassembled WGS sequence"/>
</dbReference>
<name>A0A1H7U915_9BURK</name>
<dbReference type="RefSeq" id="WP_090545261.1">
    <property type="nucleotide sequence ID" value="NZ_FNSR01000001.1"/>
</dbReference>
<dbReference type="InterPro" id="IPR036388">
    <property type="entry name" value="WH-like_DNA-bd_sf"/>
</dbReference>
<dbReference type="Gene3D" id="1.10.10.10">
    <property type="entry name" value="Winged helix-like DNA-binding domain superfamily/Winged helix DNA-binding domain"/>
    <property type="match status" value="1"/>
</dbReference>
<evidence type="ECO:0000256" key="3">
    <source>
        <dbReference type="ARBA" id="ARBA00023125"/>
    </source>
</evidence>
<dbReference type="InterPro" id="IPR005119">
    <property type="entry name" value="LysR_subst-bd"/>
</dbReference>
<keyword evidence="3" id="KW-0238">DNA-binding</keyword>
<dbReference type="EMBL" id="FOAJ01000018">
    <property type="protein sequence ID" value="SEL93580.1"/>
    <property type="molecule type" value="Genomic_DNA"/>
</dbReference>
<feature type="domain" description="HTH lysR-type" evidence="5">
    <location>
        <begin position="1"/>
        <end position="59"/>
    </location>
</feature>
<keyword evidence="4" id="KW-0804">Transcription</keyword>
<dbReference type="AlphaFoldDB" id="A0A1H7U915"/>
<dbReference type="SUPFAM" id="SSF53850">
    <property type="entry name" value="Periplasmic binding protein-like II"/>
    <property type="match status" value="1"/>
</dbReference>
<evidence type="ECO:0000259" key="5">
    <source>
        <dbReference type="PROSITE" id="PS50931"/>
    </source>
</evidence>
<evidence type="ECO:0000256" key="2">
    <source>
        <dbReference type="ARBA" id="ARBA00023015"/>
    </source>
</evidence>
<evidence type="ECO:0000256" key="4">
    <source>
        <dbReference type="ARBA" id="ARBA00023163"/>
    </source>
</evidence>
<comment type="similarity">
    <text evidence="1">Belongs to the LysR transcriptional regulatory family.</text>
</comment>
<dbReference type="GO" id="GO:0043565">
    <property type="term" value="F:sequence-specific DNA binding"/>
    <property type="evidence" value="ECO:0007669"/>
    <property type="project" value="TreeGrafter"/>
</dbReference>
<sequence>MDRFLAMQVFTRVVDASSFTRAAEALDMPRGSVTTTIQHLEAWLGVRLMNRSTRRLSLTPDGAAYYERCVRILADIEETEANFQSGSGSPRGKLRIAMPGSIGRLLVIPSLSAFHARYPDLDVQLDLTERAVDLLQEGVDCAVRVGALKDSSLVGRRLGLLDGVTCASPDYLKREGCPRALDDLAHHYCVGYCPHRGARAPSLSFLVRREEVEVKMNDSLSVNDSDAYVACGLEGFGIIQPPRVVALGHLRTGALVEVLPELRPVPAPVSIVYLRGRHLPPKVRVFVDWIADLFERCPLLNGRTGLEKTVRPATALDERERESRIDTPAASELFV</sequence>
<dbReference type="PANTHER" id="PTHR30537:SF72">
    <property type="entry name" value="LYSR FAMILY TRANSCRIPTIONAL REGULATOR"/>
    <property type="match status" value="1"/>
</dbReference>
<proteinExistence type="inferred from homology"/>
<dbReference type="GO" id="GO:0006351">
    <property type="term" value="P:DNA-templated transcription"/>
    <property type="evidence" value="ECO:0007669"/>
    <property type="project" value="TreeGrafter"/>
</dbReference>
<dbReference type="SUPFAM" id="SSF46785">
    <property type="entry name" value="Winged helix' DNA-binding domain"/>
    <property type="match status" value="1"/>
</dbReference>
<dbReference type="OrthoDB" id="9076738at2"/>
<protein>
    <submittedName>
        <fullName evidence="6">LysR family transcriptional regulator, regulator for bpeEF and oprC</fullName>
    </submittedName>
</protein>
<keyword evidence="2" id="KW-0805">Transcription regulation</keyword>
<dbReference type="Gene3D" id="3.40.190.290">
    <property type="match status" value="1"/>
</dbReference>
<evidence type="ECO:0000313" key="6">
    <source>
        <dbReference type="EMBL" id="SEL93580.1"/>
    </source>
</evidence>
<dbReference type="InterPro" id="IPR036390">
    <property type="entry name" value="WH_DNA-bd_sf"/>
</dbReference>
<dbReference type="PANTHER" id="PTHR30537">
    <property type="entry name" value="HTH-TYPE TRANSCRIPTIONAL REGULATOR"/>
    <property type="match status" value="1"/>
</dbReference>
<dbReference type="FunFam" id="1.10.10.10:FF:000001">
    <property type="entry name" value="LysR family transcriptional regulator"/>
    <property type="match status" value="1"/>
</dbReference>
<dbReference type="GO" id="GO:0003700">
    <property type="term" value="F:DNA-binding transcription factor activity"/>
    <property type="evidence" value="ECO:0007669"/>
    <property type="project" value="InterPro"/>
</dbReference>
<evidence type="ECO:0000313" key="7">
    <source>
        <dbReference type="Proteomes" id="UP000199120"/>
    </source>
</evidence>
<dbReference type="Pfam" id="PF00126">
    <property type="entry name" value="HTH_1"/>
    <property type="match status" value="1"/>
</dbReference>
<dbReference type="STRING" id="416943.SAMN05445871_2500"/>